<keyword evidence="3" id="KW-1185">Reference proteome</keyword>
<dbReference type="GO" id="GO:0003677">
    <property type="term" value="F:DNA binding"/>
    <property type="evidence" value="ECO:0007669"/>
    <property type="project" value="InterPro"/>
</dbReference>
<dbReference type="CDD" id="cd00093">
    <property type="entry name" value="HTH_XRE"/>
    <property type="match status" value="1"/>
</dbReference>
<dbReference type="SUPFAM" id="SSF48452">
    <property type="entry name" value="TPR-like"/>
    <property type="match status" value="1"/>
</dbReference>
<gene>
    <name evidence="2" type="ORF">HNR25_002210</name>
</gene>
<proteinExistence type="predicted"/>
<feature type="domain" description="HTH cro/C1-type" evidence="1">
    <location>
        <begin position="37"/>
        <end position="69"/>
    </location>
</feature>
<sequence length="456" mass="49506">MVCGNCGRHGCGCVPEEFWKRSDVRRAVSEQDIVAVIQSLRANTKLTQEAIARRSGLAQGTVSKLEAGRPVHNATKVRDALRRLGDDAARHAPHLGETVVPGRAPVADRGVPNEDDSEEPRWLLAHAAHITVGIVDGDFEAPEGPDTASIPGRVEDADVEHLEAMTEIVRAADYRYGGGVAMDAIAAYLERARRYTQAEGDPDVSHRLRVALADLYNLAGWSAFDTGAHGSARRYFAHALVEAKRSGAPSLSANILYRTGRLYLHQGSYQDALRFFQLGQLEAQNSSCTLTVSLLCANEAWALALLDDENGALQSLQRAQDEFTRADPTHAPSWVRFFCEADIYAMTGVASVSLTTQTPRSQARATENLLRGLHMRDADMERSKAFEQSALATAHLAQGDIDEGVAVGHQAADVAGRLRSRRVTQRLAPVERAARAARSRGEPAELADRIATLHLA</sequence>
<evidence type="ECO:0000259" key="1">
    <source>
        <dbReference type="PROSITE" id="PS50943"/>
    </source>
</evidence>
<dbReference type="InterPro" id="IPR010982">
    <property type="entry name" value="Lambda_DNA-bd_dom_sf"/>
</dbReference>
<reference evidence="2 3" key="1">
    <citation type="submission" date="2020-08" db="EMBL/GenBank/DDBJ databases">
        <title>Sequencing the genomes of 1000 actinobacteria strains.</title>
        <authorList>
            <person name="Klenk H.-P."/>
        </authorList>
    </citation>
    <scope>NUCLEOTIDE SEQUENCE [LARGE SCALE GENOMIC DNA]</scope>
    <source>
        <strain evidence="2 3">DSM 44593</strain>
    </source>
</reference>
<dbReference type="Gene3D" id="1.10.260.40">
    <property type="entry name" value="lambda repressor-like DNA-binding domains"/>
    <property type="match status" value="1"/>
</dbReference>
<evidence type="ECO:0000313" key="2">
    <source>
        <dbReference type="EMBL" id="MBB5998459.1"/>
    </source>
</evidence>
<name>A0A841EAV3_9ACTN</name>
<protein>
    <submittedName>
        <fullName evidence="2">Transcriptional regulator with XRE-family HTH domain</fullName>
    </submittedName>
</protein>
<dbReference type="SUPFAM" id="SSF47413">
    <property type="entry name" value="lambda repressor-like DNA-binding domains"/>
    <property type="match status" value="1"/>
</dbReference>
<dbReference type="RefSeq" id="WP_184634710.1">
    <property type="nucleotide sequence ID" value="NZ_BAABKT010000007.1"/>
</dbReference>
<dbReference type="Gene3D" id="1.25.40.10">
    <property type="entry name" value="Tetratricopeptide repeat domain"/>
    <property type="match status" value="1"/>
</dbReference>
<comment type="caution">
    <text evidence="2">The sequence shown here is derived from an EMBL/GenBank/DDBJ whole genome shotgun (WGS) entry which is preliminary data.</text>
</comment>
<organism evidence="2 3">
    <name type="scientific">Streptomonospora salina</name>
    <dbReference type="NCBI Taxonomy" id="104205"/>
    <lineage>
        <taxon>Bacteria</taxon>
        <taxon>Bacillati</taxon>
        <taxon>Actinomycetota</taxon>
        <taxon>Actinomycetes</taxon>
        <taxon>Streptosporangiales</taxon>
        <taxon>Nocardiopsidaceae</taxon>
        <taxon>Streptomonospora</taxon>
    </lineage>
</organism>
<dbReference type="Proteomes" id="UP000578077">
    <property type="component" value="Unassembled WGS sequence"/>
</dbReference>
<dbReference type="EMBL" id="JACHLY010000001">
    <property type="protein sequence ID" value="MBB5998459.1"/>
    <property type="molecule type" value="Genomic_DNA"/>
</dbReference>
<dbReference type="AlphaFoldDB" id="A0A841EAV3"/>
<dbReference type="InterPro" id="IPR011990">
    <property type="entry name" value="TPR-like_helical_dom_sf"/>
</dbReference>
<accession>A0A841EAV3</accession>
<dbReference type="InterPro" id="IPR001387">
    <property type="entry name" value="Cro/C1-type_HTH"/>
</dbReference>
<dbReference type="Pfam" id="PF13560">
    <property type="entry name" value="HTH_31"/>
    <property type="match status" value="1"/>
</dbReference>
<evidence type="ECO:0000313" key="3">
    <source>
        <dbReference type="Proteomes" id="UP000578077"/>
    </source>
</evidence>
<dbReference type="PROSITE" id="PS50943">
    <property type="entry name" value="HTH_CROC1"/>
    <property type="match status" value="1"/>
</dbReference>